<keyword evidence="1" id="KW-1133">Transmembrane helix</keyword>
<evidence type="ECO:0000256" key="1">
    <source>
        <dbReference type="SAM" id="Phobius"/>
    </source>
</evidence>
<feature type="transmembrane region" description="Helical" evidence="1">
    <location>
        <begin position="6"/>
        <end position="32"/>
    </location>
</feature>
<proteinExistence type="predicted"/>
<keyword evidence="1" id="KW-0812">Transmembrane</keyword>
<dbReference type="AlphaFoldDB" id="A0A1I7WE01"/>
<organism evidence="2 3">
    <name type="scientific">Heterorhabditis bacteriophora</name>
    <name type="common">Entomopathogenic nematode worm</name>
    <dbReference type="NCBI Taxonomy" id="37862"/>
    <lineage>
        <taxon>Eukaryota</taxon>
        <taxon>Metazoa</taxon>
        <taxon>Ecdysozoa</taxon>
        <taxon>Nematoda</taxon>
        <taxon>Chromadorea</taxon>
        <taxon>Rhabditida</taxon>
        <taxon>Rhabditina</taxon>
        <taxon>Rhabditomorpha</taxon>
        <taxon>Strongyloidea</taxon>
        <taxon>Heterorhabditidae</taxon>
        <taxon>Heterorhabditis</taxon>
    </lineage>
</organism>
<name>A0A1I7WE01_HETBA</name>
<accession>A0A1I7WE01</accession>
<dbReference type="WBParaSite" id="Hba_03129">
    <property type="protein sequence ID" value="Hba_03129"/>
    <property type="gene ID" value="Hba_03129"/>
</dbReference>
<dbReference type="Proteomes" id="UP000095283">
    <property type="component" value="Unplaced"/>
</dbReference>
<evidence type="ECO:0000313" key="3">
    <source>
        <dbReference type="WBParaSite" id="Hba_03129"/>
    </source>
</evidence>
<evidence type="ECO:0000313" key="2">
    <source>
        <dbReference type="Proteomes" id="UP000095283"/>
    </source>
</evidence>
<reference evidence="3" key="1">
    <citation type="submission" date="2016-11" db="UniProtKB">
        <authorList>
            <consortium name="WormBaseParasite"/>
        </authorList>
    </citation>
    <scope>IDENTIFICATION</scope>
</reference>
<sequence>MVNRNLFLIFSIAVYKTFLSINKFTFCLLNFISILIMPKKFTVDGRELICVNQNDFDDVCEMFKENATGDSLQEWQTSVRFLDNFLRLSSK</sequence>
<keyword evidence="2" id="KW-1185">Reference proteome</keyword>
<protein>
    <submittedName>
        <fullName evidence="3">Uncharacterized protein</fullName>
    </submittedName>
</protein>
<keyword evidence="1" id="KW-0472">Membrane</keyword>